<dbReference type="Gene3D" id="1.10.8.850">
    <property type="entry name" value="Histone-lysine N methyltransferase , C-terminal domain-like"/>
    <property type="match status" value="1"/>
</dbReference>
<dbReference type="PANTHER" id="PTHR34271:SF1">
    <property type="entry name" value="NUCLEOLAR HISTONE METHYLTRANSFERASE-RELATED PROTEIN"/>
    <property type="match status" value="1"/>
</dbReference>
<organism evidence="3 4">
    <name type="scientific">Linum trigynum</name>
    <dbReference type="NCBI Taxonomy" id="586398"/>
    <lineage>
        <taxon>Eukaryota</taxon>
        <taxon>Viridiplantae</taxon>
        <taxon>Streptophyta</taxon>
        <taxon>Embryophyta</taxon>
        <taxon>Tracheophyta</taxon>
        <taxon>Spermatophyta</taxon>
        <taxon>Magnoliopsida</taxon>
        <taxon>eudicotyledons</taxon>
        <taxon>Gunneridae</taxon>
        <taxon>Pentapetalae</taxon>
        <taxon>rosids</taxon>
        <taxon>fabids</taxon>
        <taxon>Malpighiales</taxon>
        <taxon>Linaceae</taxon>
        <taxon>Linum</taxon>
    </lineage>
</organism>
<feature type="domain" description="WIYLD" evidence="2">
    <location>
        <begin position="12"/>
        <end position="70"/>
    </location>
</feature>
<dbReference type="EMBL" id="OZ034816">
    <property type="protein sequence ID" value="CAL1374698.1"/>
    <property type="molecule type" value="Genomic_DNA"/>
</dbReference>
<protein>
    <recommendedName>
        <fullName evidence="2">WIYLD domain-containing protein</fullName>
    </recommendedName>
</protein>
<name>A0AAV2DNA9_9ROSI</name>
<gene>
    <name evidence="3" type="ORF">LTRI10_LOCUS16543</name>
</gene>
<dbReference type="InterPro" id="IPR018848">
    <property type="entry name" value="WIYLD_domain"/>
</dbReference>
<evidence type="ECO:0000256" key="1">
    <source>
        <dbReference type="SAM" id="MobiDB-lite"/>
    </source>
</evidence>
<dbReference type="Pfam" id="PF10440">
    <property type="entry name" value="WIYLD"/>
    <property type="match status" value="1"/>
</dbReference>
<evidence type="ECO:0000259" key="2">
    <source>
        <dbReference type="Pfam" id="PF10440"/>
    </source>
</evidence>
<sequence>MAPRGRPKKKKVVLTRKGAAVDAMLAMGFPRKLINQTIAELLKVYGGNEGWSFIEMDSYKALIEAILEKDVSKVEECSQDYDLGGNSQRFSEAGSSNVPPPPIDEEVAAHLPPPGDGLDSGLQTETVLTPPFAVSESECNVFTSPAEEKEEGAAAAGPLDQVAKLSNSMVPCSDENPCPTLSLVEYNAFTSPAEGCEVAGPPDPDHILNDSIAPCYDEHPALTLSSPECKVLTSTAEENEVPGPPDPDPNSMVPCFDEHPVPVLSSMSDKHRPPCHGWRKRPCYDEPTKLTELEPSPLPEKLLKLLGEIRRSPKRLWDV</sequence>
<evidence type="ECO:0000313" key="4">
    <source>
        <dbReference type="Proteomes" id="UP001497516"/>
    </source>
</evidence>
<evidence type="ECO:0000313" key="3">
    <source>
        <dbReference type="EMBL" id="CAL1374698.1"/>
    </source>
</evidence>
<proteinExistence type="predicted"/>
<dbReference type="InterPro" id="IPR043017">
    <property type="entry name" value="WIYLD_dom_sf"/>
</dbReference>
<dbReference type="AlphaFoldDB" id="A0AAV2DNA9"/>
<feature type="region of interest" description="Disordered" evidence="1">
    <location>
        <begin position="233"/>
        <end position="258"/>
    </location>
</feature>
<keyword evidence="4" id="KW-1185">Reference proteome</keyword>
<dbReference type="PANTHER" id="PTHR34271">
    <property type="entry name" value="NUCLEOLAR HISTONE METHYLTRANSFERASE-RELATED PROTEIN"/>
    <property type="match status" value="1"/>
</dbReference>
<dbReference type="Proteomes" id="UP001497516">
    <property type="component" value="Chromosome 3"/>
</dbReference>
<reference evidence="3 4" key="1">
    <citation type="submission" date="2024-04" db="EMBL/GenBank/DDBJ databases">
        <authorList>
            <person name="Fracassetti M."/>
        </authorList>
    </citation>
    <scope>NUCLEOTIDE SEQUENCE [LARGE SCALE GENOMIC DNA]</scope>
</reference>
<accession>A0AAV2DNA9</accession>